<dbReference type="InterPro" id="IPR036291">
    <property type="entry name" value="NAD(P)-bd_dom_sf"/>
</dbReference>
<evidence type="ECO:0000256" key="1">
    <source>
        <dbReference type="SAM" id="MobiDB-lite"/>
    </source>
</evidence>
<name>A0AAX4IYL7_9PEZI</name>
<accession>A0AAX4IYL7</accession>
<feature type="region of interest" description="Disordered" evidence="1">
    <location>
        <begin position="391"/>
        <end position="419"/>
    </location>
</feature>
<reference evidence="3" key="1">
    <citation type="journal article" date="2023" name="bioRxiv">
        <title>Complete genome of the Medicago anthracnose fungus, Colletotrichum destructivum, reveals a mini-chromosome-like region within a core chromosome.</title>
        <authorList>
            <person name="Lapalu N."/>
            <person name="Simon A."/>
            <person name="Lu A."/>
            <person name="Plaumann P.-L."/>
            <person name="Amselem J."/>
            <person name="Pigne S."/>
            <person name="Auger A."/>
            <person name="Koch C."/>
            <person name="Dallery J.-F."/>
            <person name="O'Connell R.J."/>
        </authorList>
    </citation>
    <scope>NUCLEOTIDE SEQUENCE [LARGE SCALE GENOMIC DNA]</scope>
    <source>
        <strain evidence="3">CBS 520.97</strain>
    </source>
</reference>
<sequence length="419" mass="47952">MSFTPYLELPFPVGSLTQRLSFCVFHFLSGSFFYDSVHWLAHHSQRSRFRVLRLLAKAHAIHHQYFDRNLRYNERFRSQNVKWHLPLELLCQMIGSTMSWTFCLLAFRGLALDMAPDLILVLFLQVARTAVVAWNSGHDSNHISYPRLPKDPFTFFVGPQYHALHHIDPLNYFGSMTRLLDWWMGTAVSLRGRRVTMTGSSGALGQALAEQLRLEGVRSISAPKFGIDWTYDDYSYFESTLQNTDVLILTHGSKNGKHDFEANCDSAVKIIEIFREYCKRRKLGLLPEVWYVGSEAELHGAWTSDMQTYTGSKRAFVRHARAFYDEETFNYRHIVPAAFASSMGPGLVSARWAARVAMWWIRRGARYVPVTYTGLALVNFLRFKLGRRLANQQGRKPQGSTSLEGPEPGGKPALSLRSL</sequence>
<dbReference type="AlphaFoldDB" id="A0AAX4IYL7"/>
<dbReference type="Gene3D" id="3.40.50.720">
    <property type="entry name" value="NAD(P)-binding Rossmann-like Domain"/>
    <property type="match status" value="1"/>
</dbReference>
<feature type="compositionally biased region" description="Polar residues" evidence="1">
    <location>
        <begin position="391"/>
        <end position="403"/>
    </location>
</feature>
<dbReference type="Proteomes" id="UP001322277">
    <property type="component" value="Chromosome 9"/>
</dbReference>
<dbReference type="GeneID" id="87949801"/>
<evidence type="ECO:0000313" key="3">
    <source>
        <dbReference type="Proteomes" id="UP001322277"/>
    </source>
</evidence>
<dbReference type="KEGG" id="cdet:87949801"/>
<keyword evidence="3" id="KW-1185">Reference proteome</keyword>
<organism evidence="2 3">
    <name type="scientific">Colletotrichum destructivum</name>
    <dbReference type="NCBI Taxonomy" id="34406"/>
    <lineage>
        <taxon>Eukaryota</taxon>
        <taxon>Fungi</taxon>
        <taxon>Dikarya</taxon>
        <taxon>Ascomycota</taxon>
        <taxon>Pezizomycotina</taxon>
        <taxon>Sordariomycetes</taxon>
        <taxon>Hypocreomycetidae</taxon>
        <taxon>Glomerellales</taxon>
        <taxon>Glomerellaceae</taxon>
        <taxon>Colletotrichum</taxon>
        <taxon>Colletotrichum destructivum species complex</taxon>
    </lineage>
</organism>
<evidence type="ECO:0000313" key="2">
    <source>
        <dbReference type="EMBL" id="WQF88287.1"/>
    </source>
</evidence>
<gene>
    <name evidence="2" type="ORF">CDEST_13301</name>
</gene>
<dbReference type="RefSeq" id="XP_062785508.1">
    <property type="nucleotide sequence ID" value="XM_062929457.1"/>
</dbReference>
<protein>
    <submittedName>
        <fullName evidence="2">NAD(P)-binding domain superfamily</fullName>
    </submittedName>
</protein>
<dbReference type="SUPFAM" id="SSF51735">
    <property type="entry name" value="NAD(P)-binding Rossmann-fold domains"/>
    <property type="match status" value="1"/>
</dbReference>
<proteinExistence type="predicted"/>
<dbReference type="EMBL" id="CP137313">
    <property type="protein sequence ID" value="WQF88287.1"/>
    <property type="molecule type" value="Genomic_DNA"/>
</dbReference>